<dbReference type="InterPro" id="IPR002078">
    <property type="entry name" value="Sigma_54_int"/>
</dbReference>
<dbReference type="Proteomes" id="UP000435357">
    <property type="component" value="Unassembled WGS sequence"/>
</dbReference>
<dbReference type="CDD" id="cd00009">
    <property type="entry name" value="AAA"/>
    <property type="match status" value="1"/>
</dbReference>
<evidence type="ECO:0000256" key="5">
    <source>
        <dbReference type="PROSITE-ProRule" id="PRU00169"/>
    </source>
</evidence>
<dbReference type="SMART" id="SM00382">
    <property type="entry name" value="AAA"/>
    <property type="match status" value="1"/>
</dbReference>
<keyword evidence="3" id="KW-0805">Transcription regulation</keyword>
<dbReference type="Pfam" id="PF00072">
    <property type="entry name" value="Response_reg"/>
    <property type="match status" value="1"/>
</dbReference>
<dbReference type="RefSeq" id="WP_151167094.1">
    <property type="nucleotide sequence ID" value="NZ_WACR01000004.1"/>
</dbReference>
<dbReference type="Gene3D" id="1.10.8.60">
    <property type="match status" value="1"/>
</dbReference>
<dbReference type="Gene3D" id="1.10.10.60">
    <property type="entry name" value="Homeodomain-like"/>
    <property type="match status" value="1"/>
</dbReference>
<dbReference type="GO" id="GO:0006355">
    <property type="term" value="P:regulation of DNA-templated transcription"/>
    <property type="evidence" value="ECO:0007669"/>
    <property type="project" value="InterPro"/>
</dbReference>
<keyword evidence="2" id="KW-0067">ATP-binding</keyword>
<name>A0A6N6M8R0_9FLAO</name>
<reference evidence="8 9" key="1">
    <citation type="submission" date="2019-09" db="EMBL/GenBank/DDBJ databases">
        <title>Genomes of Cryomorphaceae.</title>
        <authorList>
            <person name="Bowman J.P."/>
        </authorList>
    </citation>
    <scope>NUCLEOTIDE SEQUENCE [LARGE SCALE GENOMIC DNA]</scope>
    <source>
        <strain evidence="8 9">KCTC 52047</strain>
    </source>
</reference>
<dbReference type="InterPro" id="IPR001789">
    <property type="entry name" value="Sig_transdc_resp-reg_receiver"/>
</dbReference>
<sequence length="453" mass="52000">MENSKPLKIFVVEDDEWYNNFLTYNLELNEDNEVHSFKNGKDFIKKLHERPDVVTLDYSLPDMDGDKVMRHIKDFDSNIQVLVVSGQEDIETAVEILKQGAYDYVVKNNDTRERLFAVLNHIRKNVELKEEISELKKEISKKYDFSKAIVGNSTAIKKVFSLIEKACESKITVSVTGETGTGKELVAKAIHYNSKRKKKPFVPVNITAIPKDLIESELFGHEKGAFTGAQQRRIGKFEEATGGTIFLDEIGEMDPNLQAKLLRVLQERELTRIGSNKTIPLDVRIIVATHRNLADEVKKGTFREDLYYRLLGLPIHLPPLRERGNDILLIADFFVKEYCKENEIPIKKLSSKAKNKLLKFPFPGNVRELKAVIELACVMANDEMIEESDISFNSSNNMQDILMKEMTLKEYQARIIETFMEKYENNVLQVAKKLDVGKSTIYRMIQNGEVQQK</sequence>
<dbReference type="InterPro" id="IPR003593">
    <property type="entry name" value="AAA+_ATPase"/>
</dbReference>
<dbReference type="OrthoDB" id="5401077at2"/>
<evidence type="ECO:0000313" key="8">
    <source>
        <dbReference type="EMBL" id="KAB1064775.1"/>
    </source>
</evidence>
<evidence type="ECO:0000259" key="6">
    <source>
        <dbReference type="PROSITE" id="PS50045"/>
    </source>
</evidence>
<evidence type="ECO:0000256" key="3">
    <source>
        <dbReference type="ARBA" id="ARBA00023015"/>
    </source>
</evidence>
<dbReference type="InterPro" id="IPR025944">
    <property type="entry name" value="Sigma_54_int_dom_CS"/>
</dbReference>
<accession>A0A6N6M8R0</accession>
<dbReference type="PANTHER" id="PTHR32071:SF121">
    <property type="entry name" value="SIGMA L-DEPENDENT TRANSCRIPTIONAL REGULATOR YQIR-RELATED"/>
    <property type="match status" value="1"/>
</dbReference>
<feature type="modified residue" description="4-aspartylphosphate" evidence="5">
    <location>
        <position position="57"/>
    </location>
</feature>
<keyword evidence="1" id="KW-0547">Nucleotide-binding</keyword>
<dbReference type="Pfam" id="PF25601">
    <property type="entry name" value="AAA_lid_14"/>
    <property type="match status" value="1"/>
</dbReference>
<dbReference type="Gene3D" id="3.40.50.2300">
    <property type="match status" value="1"/>
</dbReference>
<dbReference type="PROSITE" id="PS50045">
    <property type="entry name" value="SIGMA54_INTERACT_4"/>
    <property type="match status" value="1"/>
</dbReference>
<protein>
    <submittedName>
        <fullName evidence="8">Sigma-54-dependent Fis family transcriptional regulator</fullName>
    </submittedName>
</protein>
<feature type="domain" description="Sigma-54 factor interaction" evidence="6">
    <location>
        <begin position="149"/>
        <end position="378"/>
    </location>
</feature>
<keyword evidence="5" id="KW-0597">Phosphoprotein</keyword>
<dbReference type="InterPro" id="IPR011006">
    <property type="entry name" value="CheY-like_superfamily"/>
</dbReference>
<dbReference type="GO" id="GO:0000160">
    <property type="term" value="P:phosphorelay signal transduction system"/>
    <property type="evidence" value="ECO:0007669"/>
    <property type="project" value="InterPro"/>
</dbReference>
<dbReference type="SUPFAM" id="SSF52172">
    <property type="entry name" value="CheY-like"/>
    <property type="match status" value="1"/>
</dbReference>
<dbReference type="FunFam" id="3.40.50.300:FF:000006">
    <property type="entry name" value="DNA-binding transcriptional regulator NtrC"/>
    <property type="match status" value="1"/>
</dbReference>
<evidence type="ECO:0000256" key="2">
    <source>
        <dbReference type="ARBA" id="ARBA00022840"/>
    </source>
</evidence>
<evidence type="ECO:0000259" key="7">
    <source>
        <dbReference type="PROSITE" id="PS50110"/>
    </source>
</evidence>
<dbReference type="PROSITE" id="PS50110">
    <property type="entry name" value="RESPONSE_REGULATORY"/>
    <property type="match status" value="1"/>
</dbReference>
<dbReference type="SUPFAM" id="SSF52540">
    <property type="entry name" value="P-loop containing nucleoside triphosphate hydrolases"/>
    <property type="match status" value="1"/>
</dbReference>
<dbReference type="InterPro" id="IPR027417">
    <property type="entry name" value="P-loop_NTPase"/>
</dbReference>
<dbReference type="PROSITE" id="PS00688">
    <property type="entry name" value="SIGMA54_INTERACT_3"/>
    <property type="match status" value="1"/>
</dbReference>
<keyword evidence="9" id="KW-1185">Reference proteome</keyword>
<dbReference type="InterPro" id="IPR009057">
    <property type="entry name" value="Homeodomain-like_sf"/>
</dbReference>
<dbReference type="SUPFAM" id="SSF46689">
    <property type="entry name" value="Homeodomain-like"/>
    <property type="match status" value="1"/>
</dbReference>
<dbReference type="AlphaFoldDB" id="A0A6N6M8R0"/>
<keyword evidence="4" id="KW-0804">Transcription</keyword>
<dbReference type="CDD" id="cd00156">
    <property type="entry name" value="REC"/>
    <property type="match status" value="1"/>
</dbReference>
<organism evidence="8 9">
    <name type="scientific">Salibacter halophilus</name>
    <dbReference type="NCBI Taxonomy" id="1803916"/>
    <lineage>
        <taxon>Bacteria</taxon>
        <taxon>Pseudomonadati</taxon>
        <taxon>Bacteroidota</taxon>
        <taxon>Flavobacteriia</taxon>
        <taxon>Flavobacteriales</taxon>
        <taxon>Salibacteraceae</taxon>
        <taxon>Salibacter</taxon>
    </lineage>
</organism>
<dbReference type="PANTHER" id="PTHR32071">
    <property type="entry name" value="TRANSCRIPTIONAL REGULATORY PROTEIN"/>
    <property type="match status" value="1"/>
</dbReference>
<evidence type="ECO:0000256" key="1">
    <source>
        <dbReference type="ARBA" id="ARBA00022741"/>
    </source>
</evidence>
<gene>
    <name evidence="8" type="ORF">F3059_05310</name>
</gene>
<dbReference type="SMART" id="SM00448">
    <property type="entry name" value="REC"/>
    <property type="match status" value="1"/>
</dbReference>
<feature type="domain" description="Response regulatory" evidence="7">
    <location>
        <begin position="8"/>
        <end position="122"/>
    </location>
</feature>
<proteinExistence type="predicted"/>
<dbReference type="Pfam" id="PF00158">
    <property type="entry name" value="Sigma54_activat"/>
    <property type="match status" value="1"/>
</dbReference>
<evidence type="ECO:0000313" key="9">
    <source>
        <dbReference type="Proteomes" id="UP000435357"/>
    </source>
</evidence>
<dbReference type="Gene3D" id="3.40.50.300">
    <property type="entry name" value="P-loop containing nucleotide triphosphate hydrolases"/>
    <property type="match status" value="1"/>
</dbReference>
<comment type="caution">
    <text evidence="8">The sequence shown here is derived from an EMBL/GenBank/DDBJ whole genome shotgun (WGS) entry which is preliminary data.</text>
</comment>
<dbReference type="EMBL" id="WACR01000004">
    <property type="protein sequence ID" value="KAB1064775.1"/>
    <property type="molecule type" value="Genomic_DNA"/>
</dbReference>
<dbReference type="InterPro" id="IPR058031">
    <property type="entry name" value="AAA_lid_NorR"/>
</dbReference>
<dbReference type="GO" id="GO:0005524">
    <property type="term" value="F:ATP binding"/>
    <property type="evidence" value="ECO:0007669"/>
    <property type="project" value="UniProtKB-KW"/>
</dbReference>
<evidence type="ECO:0000256" key="4">
    <source>
        <dbReference type="ARBA" id="ARBA00023163"/>
    </source>
</evidence>